<dbReference type="SUPFAM" id="SSF53335">
    <property type="entry name" value="S-adenosyl-L-methionine-dependent methyltransferases"/>
    <property type="match status" value="1"/>
</dbReference>
<feature type="domain" description="Methyltransferase type 11" evidence="1">
    <location>
        <begin position="1"/>
        <end position="75"/>
    </location>
</feature>
<dbReference type="OrthoDB" id="932345at2"/>
<dbReference type="AlphaFoldDB" id="A0A5M8FGX4"/>
<keyword evidence="2" id="KW-0489">Methyltransferase</keyword>
<evidence type="ECO:0000313" key="2">
    <source>
        <dbReference type="EMBL" id="KAA6183949.1"/>
    </source>
</evidence>
<protein>
    <submittedName>
        <fullName evidence="2">Class I SAM-dependent methyltransferase</fullName>
    </submittedName>
</protein>
<reference evidence="2 3" key="1">
    <citation type="submission" date="2019-09" db="EMBL/GenBank/DDBJ databases">
        <title>Whole-genome sequence of the purple sulfur bacterium Thiohalocapsa marina DSM 19078.</title>
        <authorList>
            <person name="Kyndt J.A."/>
            <person name="Meyer T.E."/>
        </authorList>
    </citation>
    <scope>NUCLEOTIDE SEQUENCE [LARGE SCALE GENOMIC DNA]</scope>
    <source>
        <strain evidence="2 3">DSM 19078</strain>
    </source>
</reference>
<proteinExistence type="predicted"/>
<keyword evidence="2" id="KW-0808">Transferase</keyword>
<dbReference type="CDD" id="cd02440">
    <property type="entry name" value="AdoMet_MTases"/>
    <property type="match status" value="1"/>
</dbReference>
<dbReference type="RefSeq" id="WP_150094060.1">
    <property type="nucleotide sequence ID" value="NZ_VWXX01000026.1"/>
</dbReference>
<keyword evidence="3" id="KW-1185">Reference proteome</keyword>
<dbReference type="EMBL" id="VWXX01000026">
    <property type="protein sequence ID" value="KAA6183949.1"/>
    <property type="molecule type" value="Genomic_DNA"/>
</dbReference>
<gene>
    <name evidence="2" type="ORF">F2Q65_14170</name>
</gene>
<comment type="caution">
    <text evidence="2">The sequence shown here is derived from an EMBL/GenBank/DDBJ whole genome shotgun (WGS) entry which is preliminary data.</text>
</comment>
<dbReference type="GO" id="GO:0008757">
    <property type="term" value="F:S-adenosylmethionine-dependent methyltransferase activity"/>
    <property type="evidence" value="ECO:0007669"/>
    <property type="project" value="InterPro"/>
</dbReference>
<evidence type="ECO:0000259" key="1">
    <source>
        <dbReference type="Pfam" id="PF08241"/>
    </source>
</evidence>
<name>A0A5M8FGX4_9GAMM</name>
<dbReference type="Gene3D" id="3.40.50.150">
    <property type="entry name" value="Vaccinia Virus protein VP39"/>
    <property type="match status" value="1"/>
</dbReference>
<accession>A0A5M8FGX4</accession>
<sequence>MDFSKASCDYNATQVGASDHVGFVQADLNDFYIRTESCSLLLMGDFLQHLGGPAEQQRFLRRVLRALEPGGWFYLSFFNANLKNRLKKDVVGSWCEGDIPYRRLTPHEVRRMLPEDVSVVEGYSMNISHNPGMDLWLSRLPFAYLLARMYVLIGRKCDK</sequence>
<organism evidence="2 3">
    <name type="scientific">Thiohalocapsa marina</name>
    <dbReference type="NCBI Taxonomy" id="424902"/>
    <lineage>
        <taxon>Bacteria</taxon>
        <taxon>Pseudomonadati</taxon>
        <taxon>Pseudomonadota</taxon>
        <taxon>Gammaproteobacteria</taxon>
        <taxon>Chromatiales</taxon>
        <taxon>Chromatiaceae</taxon>
        <taxon>Thiohalocapsa</taxon>
    </lineage>
</organism>
<dbReference type="GO" id="GO:0032259">
    <property type="term" value="P:methylation"/>
    <property type="evidence" value="ECO:0007669"/>
    <property type="project" value="UniProtKB-KW"/>
</dbReference>
<dbReference type="InterPro" id="IPR013216">
    <property type="entry name" value="Methyltransf_11"/>
</dbReference>
<dbReference type="Pfam" id="PF08241">
    <property type="entry name" value="Methyltransf_11"/>
    <property type="match status" value="1"/>
</dbReference>
<dbReference type="InterPro" id="IPR029063">
    <property type="entry name" value="SAM-dependent_MTases_sf"/>
</dbReference>
<dbReference type="Proteomes" id="UP000322981">
    <property type="component" value="Unassembled WGS sequence"/>
</dbReference>
<evidence type="ECO:0000313" key="3">
    <source>
        <dbReference type="Proteomes" id="UP000322981"/>
    </source>
</evidence>